<organism evidence="4 5">
    <name type="scientific">Aurantiacibacter xanthus</name>
    <dbReference type="NCBI Taxonomy" id="1784712"/>
    <lineage>
        <taxon>Bacteria</taxon>
        <taxon>Pseudomonadati</taxon>
        <taxon>Pseudomonadota</taxon>
        <taxon>Alphaproteobacteria</taxon>
        <taxon>Sphingomonadales</taxon>
        <taxon>Erythrobacteraceae</taxon>
        <taxon>Aurantiacibacter</taxon>
    </lineage>
</organism>
<dbReference type="InterPro" id="IPR000132">
    <property type="entry name" value="Nitrilase/CN_hydratase_CS"/>
</dbReference>
<reference evidence="4 5" key="1">
    <citation type="submission" date="2018-08" db="EMBL/GenBank/DDBJ databases">
        <title>Erythrobacter zhengii sp.nov., a bacterium isolated from deep-sea sediment.</title>
        <authorList>
            <person name="Fang C."/>
            <person name="Wu Y.-H."/>
            <person name="Sun C."/>
            <person name="Wang H."/>
            <person name="Cheng H."/>
            <person name="Meng F.-X."/>
            <person name="Wang C.-S."/>
            <person name="Xu X.-W."/>
        </authorList>
    </citation>
    <scope>NUCLEOTIDE SEQUENCE [LARGE SCALE GENOMIC DNA]</scope>
    <source>
        <strain evidence="4 5">CCTCC AB 2015396</strain>
    </source>
</reference>
<dbReference type="InterPro" id="IPR003010">
    <property type="entry name" value="C-N_Hydrolase"/>
</dbReference>
<gene>
    <name evidence="4" type="ORF">D2V17_15740</name>
</gene>
<dbReference type="GO" id="GO:0018822">
    <property type="term" value="F:nitrile hydratase activity"/>
    <property type="evidence" value="ECO:0007669"/>
    <property type="project" value="TreeGrafter"/>
</dbReference>
<keyword evidence="4" id="KW-0378">Hydrolase</keyword>
<dbReference type="AlphaFoldDB" id="A0A3A1P588"/>
<dbReference type="RefSeq" id="WP_119593802.1">
    <property type="nucleotide sequence ID" value="NZ_QXFM01000120.1"/>
</dbReference>
<dbReference type="CDD" id="cd07564">
    <property type="entry name" value="nitrilases_CHs"/>
    <property type="match status" value="1"/>
</dbReference>
<dbReference type="Gene3D" id="3.60.110.10">
    <property type="entry name" value="Carbon-nitrogen hydrolase"/>
    <property type="match status" value="1"/>
</dbReference>
<evidence type="ECO:0000313" key="4">
    <source>
        <dbReference type="EMBL" id="RIV82234.1"/>
    </source>
</evidence>
<keyword evidence="5" id="KW-1185">Reference proteome</keyword>
<dbReference type="EMBL" id="QXFM01000120">
    <property type="protein sequence ID" value="RIV82234.1"/>
    <property type="molecule type" value="Genomic_DNA"/>
</dbReference>
<dbReference type="SUPFAM" id="SSF56317">
    <property type="entry name" value="Carbon-nitrogen hydrolase"/>
    <property type="match status" value="1"/>
</dbReference>
<sequence length="334" mass="36686">MTISKPYKAAVVQAAPDFLNLQGSVDKAISLIEEAARNGARLVSFPECFLPGYPFWVWLDAPIWGMQFVQRYFNNAMLADGVEAQRLLQAAIDNDIFVSMGYVEKAGGTLYIAQLFLDPVQRRATPRRKLKATHVERTVFGEGDGSDFAVFDTEIGKLGQLCCWEHLHPLNKFAMYSMHEQVHLAAWPCFALYQGKAYALGPELNNSVSQVYAAEGGCFVLAATSVMTEAQRDVLCQTDAHRDLLPLGGGSSMIFGPDGSRLCEPLAADEEGLLYADIDLDLIALAKTAADPVGHYARNDVFRVFMDQGSRSALEASQAADAYGRSWQLLDPED</sequence>
<feature type="active site" description="Proton acceptor" evidence="2">
    <location>
        <position position="47"/>
    </location>
</feature>
<dbReference type="InterPro" id="IPR036526">
    <property type="entry name" value="C-N_Hydrolase_sf"/>
</dbReference>
<evidence type="ECO:0000259" key="3">
    <source>
        <dbReference type="PROSITE" id="PS50263"/>
    </source>
</evidence>
<dbReference type="Proteomes" id="UP000265366">
    <property type="component" value="Unassembled WGS sequence"/>
</dbReference>
<comment type="caution">
    <text evidence="4">The sequence shown here is derived from an EMBL/GenBank/DDBJ whole genome shotgun (WGS) entry which is preliminary data.</text>
</comment>
<dbReference type="PANTHER" id="PTHR46044">
    <property type="entry name" value="NITRILASE"/>
    <property type="match status" value="1"/>
</dbReference>
<dbReference type="Pfam" id="PF00795">
    <property type="entry name" value="CN_hydrolase"/>
    <property type="match status" value="1"/>
</dbReference>
<evidence type="ECO:0000313" key="5">
    <source>
        <dbReference type="Proteomes" id="UP000265366"/>
    </source>
</evidence>
<dbReference type="PANTHER" id="PTHR46044:SF1">
    <property type="entry name" value="CN HYDROLASE DOMAIN-CONTAINING PROTEIN"/>
    <property type="match status" value="1"/>
</dbReference>
<accession>A0A3A1P588</accession>
<dbReference type="GO" id="GO:0000257">
    <property type="term" value="F:nitrilase activity"/>
    <property type="evidence" value="ECO:0007669"/>
    <property type="project" value="UniProtKB-ARBA"/>
</dbReference>
<dbReference type="PROSITE" id="PS00920">
    <property type="entry name" value="NITRIL_CHT_1"/>
    <property type="match status" value="1"/>
</dbReference>
<feature type="domain" description="CN hydrolase" evidence="3">
    <location>
        <begin position="7"/>
        <end position="280"/>
    </location>
</feature>
<dbReference type="PROSITE" id="PS00921">
    <property type="entry name" value="NITRIL_CHT_2"/>
    <property type="match status" value="1"/>
</dbReference>
<dbReference type="PROSITE" id="PS50263">
    <property type="entry name" value="CN_HYDROLASE"/>
    <property type="match status" value="1"/>
</dbReference>
<evidence type="ECO:0000256" key="1">
    <source>
        <dbReference type="ARBA" id="ARBA00008129"/>
    </source>
</evidence>
<proteinExistence type="inferred from homology"/>
<dbReference type="OrthoDB" id="9803803at2"/>
<name>A0A3A1P588_9SPHN</name>
<protein>
    <submittedName>
        <fullName evidence="4">Carbon-nitrogen hydrolase family protein</fullName>
    </submittedName>
</protein>
<comment type="similarity">
    <text evidence="1">Belongs to the carbon-nitrogen hydrolase superfamily. Nitrilase family.</text>
</comment>
<evidence type="ECO:0000256" key="2">
    <source>
        <dbReference type="PROSITE-ProRule" id="PRU10139"/>
    </source>
</evidence>
<dbReference type="GO" id="GO:0051410">
    <property type="term" value="P:detoxification of nitrogen compound"/>
    <property type="evidence" value="ECO:0007669"/>
    <property type="project" value="TreeGrafter"/>
</dbReference>
<dbReference type="InterPro" id="IPR044149">
    <property type="entry name" value="Nitrilases_CHs"/>
</dbReference>